<feature type="region of interest" description="Disordered" evidence="1">
    <location>
        <begin position="1"/>
        <end position="28"/>
    </location>
</feature>
<evidence type="ECO:0000256" key="1">
    <source>
        <dbReference type="SAM" id="MobiDB-lite"/>
    </source>
</evidence>
<evidence type="ECO:0000313" key="4">
    <source>
        <dbReference type="Proteomes" id="UP000244005"/>
    </source>
</evidence>
<organism evidence="3 4">
    <name type="scientific">Marchantia polymorpha</name>
    <name type="common">Common liverwort</name>
    <name type="synonym">Marchantia aquatica</name>
    <dbReference type="NCBI Taxonomy" id="3197"/>
    <lineage>
        <taxon>Eukaryota</taxon>
        <taxon>Viridiplantae</taxon>
        <taxon>Streptophyta</taxon>
        <taxon>Embryophyta</taxon>
        <taxon>Marchantiophyta</taxon>
        <taxon>Marchantiopsida</taxon>
        <taxon>Marchantiidae</taxon>
        <taxon>Marchantiales</taxon>
        <taxon>Marchantiaceae</taxon>
        <taxon>Marchantia</taxon>
    </lineage>
</organism>
<dbReference type="EMBL" id="KZ772719">
    <property type="protein sequence ID" value="PTQ39126.1"/>
    <property type="molecule type" value="Genomic_DNA"/>
</dbReference>
<evidence type="ECO:0000313" key="2">
    <source>
        <dbReference type="EMBL" id="PTQ39125.1"/>
    </source>
</evidence>
<feature type="region of interest" description="Disordered" evidence="1">
    <location>
        <begin position="66"/>
        <end position="87"/>
    </location>
</feature>
<name>A0A2R6WZ52_MARPO</name>
<dbReference type="Proteomes" id="UP000244005">
    <property type="component" value="Unassembled WGS sequence"/>
</dbReference>
<evidence type="ECO:0000313" key="3">
    <source>
        <dbReference type="EMBL" id="PTQ39126.1"/>
    </source>
</evidence>
<dbReference type="AlphaFoldDB" id="A0A2R6WZ52"/>
<keyword evidence="4" id="KW-1185">Reference proteome</keyword>
<dbReference type="Gramene" id="Mp6g14450.1">
    <property type="protein sequence ID" value="Mp6g14450.1.cds1"/>
    <property type="gene ID" value="Mp6g14450"/>
</dbReference>
<accession>A0A2R6WZ52</accession>
<dbReference type="EMBL" id="KZ772719">
    <property type="protein sequence ID" value="PTQ39125.1"/>
    <property type="molecule type" value="Genomic_DNA"/>
</dbReference>
<protein>
    <submittedName>
        <fullName evidence="3">Uncharacterized protein</fullName>
    </submittedName>
</protein>
<reference evidence="4" key="1">
    <citation type="journal article" date="2017" name="Cell">
        <title>Insights into land plant evolution garnered from the Marchantia polymorpha genome.</title>
        <authorList>
            <person name="Bowman J.L."/>
            <person name="Kohchi T."/>
            <person name="Yamato K.T."/>
            <person name="Jenkins J."/>
            <person name="Shu S."/>
            <person name="Ishizaki K."/>
            <person name="Yamaoka S."/>
            <person name="Nishihama R."/>
            <person name="Nakamura Y."/>
            <person name="Berger F."/>
            <person name="Adam C."/>
            <person name="Aki S.S."/>
            <person name="Althoff F."/>
            <person name="Araki T."/>
            <person name="Arteaga-Vazquez M.A."/>
            <person name="Balasubrmanian S."/>
            <person name="Barry K."/>
            <person name="Bauer D."/>
            <person name="Boehm C.R."/>
            <person name="Briginshaw L."/>
            <person name="Caballero-Perez J."/>
            <person name="Catarino B."/>
            <person name="Chen F."/>
            <person name="Chiyoda S."/>
            <person name="Chovatia M."/>
            <person name="Davies K.M."/>
            <person name="Delmans M."/>
            <person name="Demura T."/>
            <person name="Dierschke T."/>
            <person name="Dolan L."/>
            <person name="Dorantes-Acosta A.E."/>
            <person name="Eklund D.M."/>
            <person name="Florent S.N."/>
            <person name="Flores-Sandoval E."/>
            <person name="Fujiyama A."/>
            <person name="Fukuzawa H."/>
            <person name="Galik B."/>
            <person name="Grimanelli D."/>
            <person name="Grimwood J."/>
            <person name="Grossniklaus U."/>
            <person name="Hamada T."/>
            <person name="Haseloff J."/>
            <person name="Hetherington A.J."/>
            <person name="Higo A."/>
            <person name="Hirakawa Y."/>
            <person name="Hundley H.N."/>
            <person name="Ikeda Y."/>
            <person name="Inoue K."/>
            <person name="Inoue S.I."/>
            <person name="Ishida S."/>
            <person name="Jia Q."/>
            <person name="Kakita M."/>
            <person name="Kanazawa T."/>
            <person name="Kawai Y."/>
            <person name="Kawashima T."/>
            <person name="Kennedy M."/>
            <person name="Kinose K."/>
            <person name="Kinoshita T."/>
            <person name="Kohara Y."/>
            <person name="Koide E."/>
            <person name="Komatsu K."/>
            <person name="Kopischke S."/>
            <person name="Kubo M."/>
            <person name="Kyozuka J."/>
            <person name="Lagercrantz U."/>
            <person name="Lin S.S."/>
            <person name="Lindquist E."/>
            <person name="Lipzen A.M."/>
            <person name="Lu C.W."/>
            <person name="De Luna E."/>
            <person name="Martienssen R.A."/>
            <person name="Minamino N."/>
            <person name="Mizutani M."/>
            <person name="Mizutani M."/>
            <person name="Mochizuki N."/>
            <person name="Monte I."/>
            <person name="Mosher R."/>
            <person name="Nagasaki H."/>
            <person name="Nakagami H."/>
            <person name="Naramoto S."/>
            <person name="Nishitani K."/>
            <person name="Ohtani M."/>
            <person name="Okamoto T."/>
            <person name="Okumura M."/>
            <person name="Phillips J."/>
            <person name="Pollak B."/>
            <person name="Reinders A."/>
            <person name="Rovekamp M."/>
            <person name="Sano R."/>
            <person name="Sawa S."/>
            <person name="Schmid M.W."/>
            <person name="Shirakawa M."/>
            <person name="Solano R."/>
            <person name="Spunde A."/>
            <person name="Suetsugu N."/>
            <person name="Sugano S."/>
            <person name="Sugiyama A."/>
            <person name="Sun R."/>
            <person name="Suzuki Y."/>
            <person name="Takenaka M."/>
            <person name="Takezawa D."/>
            <person name="Tomogane H."/>
            <person name="Tsuzuki M."/>
            <person name="Ueda T."/>
            <person name="Umeda M."/>
            <person name="Ward J.M."/>
            <person name="Watanabe Y."/>
            <person name="Yazaki K."/>
            <person name="Yokoyama R."/>
            <person name="Yoshitake Y."/>
            <person name="Yotsui I."/>
            <person name="Zachgo S."/>
            <person name="Schmutz J."/>
        </authorList>
    </citation>
    <scope>NUCLEOTIDE SEQUENCE [LARGE SCALE GENOMIC DNA]</scope>
    <source>
        <strain evidence="4">Tak-1</strain>
    </source>
</reference>
<proteinExistence type="predicted"/>
<gene>
    <name evidence="2" type="ORF">MARPO_0047s0099</name>
    <name evidence="3" type="ORF">MARPO_0047s0100</name>
</gene>
<sequence>MTEFIHSGTSQGHLWEHNEPSPGTTIAENTPTACGGVFSAATASCRSGVGTRWTRIHNLHREVPLPTNRTVPCRTSRVPGTGRGRGTVGCRCERRQFARQGPPKKGRECEV</sequence>
<reference evidence="3" key="2">
    <citation type="submission" date="2017-12" db="EMBL/GenBank/DDBJ databases">
        <title>WGS assembly of Marchantia polymorpha.</title>
        <authorList>
            <person name="Bowman J.L."/>
            <person name="Kohchi T."/>
            <person name="Yamato K.T."/>
            <person name="Jenkins J."/>
            <person name="Shu S."/>
            <person name="Ishizaki K."/>
            <person name="Yamaoka S."/>
            <person name="Nishihama R."/>
            <person name="Nakamura Y."/>
            <person name="Berger F."/>
            <person name="Adam C."/>
            <person name="Aki S.S."/>
            <person name="Althoff F."/>
            <person name="Araki T."/>
            <person name="Arteaga-Vazquez M.A."/>
            <person name="Balasubrmanian S."/>
            <person name="Bauer D."/>
            <person name="Boehm C.R."/>
            <person name="Briginshaw L."/>
            <person name="Caballero-Perez J."/>
            <person name="Catarino B."/>
            <person name="Chen F."/>
            <person name="Chiyoda S."/>
            <person name="Chovatia M."/>
            <person name="Davies K.M."/>
            <person name="Delmans M."/>
            <person name="Demura T."/>
            <person name="Dierschke T."/>
            <person name="Dolan L."/>
            <person name="Dorantes-Acosta A.E."/>
            <person name="Eklund D.M."/>
            <person name="Florent S.N."/>
            <person name="Flores-Sandoval E."/>
            <person name="Fujiyama A."/>
            <person name="Fukuzawa H."/>
            <person name="Galik B."/>
            <person name="Grimanelli D."/>
            <person name="Grimwood J."/>
            <person name="Grossniklaus U."/>
            <person name="Hamada T."/>
            <person name="Haseloff J."/>
            <person name="Hetherington A.J."/>
            <person name="Higo A."/>
            <person name="Hirakawa Y."/>
            <person name="Hundley H.N."/>
            <person name="Ikeda Y."/>
            <person name="Inoue K."/>
            <person name="Inoue S."/>
            <person name="Ishida S."/>
            <person name="Jia Q."/>
            <person name="Kakita M."/>
            <person name="Kanazawa T."/>
            <person name="Kawai Y."/>
            <person name="Kawashima T."/>
            <person name="Kennedy M."/>
            <person name="Kinose K."/>
            <person name="Kinoshita T."/>
            <person name="Kohara Y."/>
            <person name="Koide E."/>
            <person name="Komatsu K."/>
            <person name="Kopischke S."/>
            <person name="Kubo M."/>
            <person name="Kyozuka J."/>
            <person name="Lagercrantz U."/>
            <person name="Lin S.S."/>
            <person name="Lindquist E."/>
            <person name="Lipzen A.M."/>
            <person name="Lu C."/>
            <person name="Luna E.D."/>
            <person name="Martienssen R.A."/>
            <person name="Minamino N."/>
            <person name="Mizutani M."/>
            <person name="Mizutani M."/>
            <person name="Mochizuki N."/>
            <person name="Monte I."/>
            <person name="Mosher R."/>
            <person name="Nagasaki H."/>
            <person name="Nakagami H."/>
            <person name="Naramoto S."/>
            <person name="Nishitani K."/>
            <person name="Ohtani M."/>
            <person name="Okamoto T."/>
            <person name="Okumura M."/>
            <person name="Phillips J."/>
            <person name="Pollak B."/>
            <person name="Reinders A."/>
            <person name="Roevekamp M."/>
            <person name="Sano R."/>
            <person name="Sawa S."/>
            <person name="Schmid M.W."/>
            <person name="Shirakawa M."/>
            <person name="Solano R."/>
            <person name="Spunde A."/>
            <person name="Suetsugu N."/>
            <person name="Sugano S."/>
            <person name="Sugiyama A."/>
            <person name="Sun R."/>
            <person name="Suzuki Y."/>
            <person name="Takenaka M."/>
            <person name="Takezawa D."/>
            <person name="Tomogane H."/>
            <person name="Tsuzuki M."/>
            <person name="Ueda T."/>
            <person name="Umeda M."/>
            <person name="Ward J.M."/>
            <person name="Watanabe Y."/>
            <person name="Yazaki K."/>
            <person name="Yokoyama R."/>
            <person name="Yoshitake Y."/>
            <person name="Yotsui I."/>
            <person name="Zachgo S."/>
            <person name="Schmutz J."/>
        </authorList>
    </citation>
    <scope>NUCLEOTIDE SEQUENCE [LARGE SCALE GENOMIC DNA]</scope>
    <source>
        <strain evidence="3">Tak-1</strain>
    </source>
</reference>